<evidence type="ECO:0000313" key="2">
    <source>
        <dbReference type="Proteomes" id="UP001501699"/>
    </source>
</evidence>
<reference evidence="2" key="1">
    <citation type="journal article" date="2019" name="Int. J. Syst. Evol. Microbiol.">
        <title>The Global Catalogue of Microorganisms (GCM) 10K type strain sequencing project: providing services to taxonomists for standard genome sequencing and annotation.</title>
        <authorList>
            <consortium name="The Broad Institute Genomics Platform"/>
            <consortium name="The Broad Institute Genome Sequencing Center for Infectious Disease"/>
            <person name="Wu L."/>
            <person name="Ma J."/>
        </authorList>
    </citation>
    <scope>NUCLEOTIDE SEQUENCE [LARGE SCALE GENOMIC DNA]</scope>
    <source>
        <strain evidence="2">JCM 17714</strain>
    </source>
</reference>
<gene>
    <name evidence="1" type="ORF">GCM10023262_02730</name>
</gene>
<keyword evidence="2" id="KW-1185">Reference proteome</keyword>
<dbReference type="Proteomes" id="UP001501699">
    <property type="component" value="Unassembled WGS sequence"/>
</dbReference>
<dbReference type="EMBL" id="BAABJA010000001">
    <property type="protein sequence ID" value="GAA4658666.1"/>
    <property type="molecule type" value="Genomic_DNA"/>
</dbReference>
<name>A0ABP8VCT1_9HYPH</name>
<comment type="caution">
    <text evidence="1">The sequence shown here is derived from an EMBL/GenBank/DDBJ whole genome shotgun (WGS) entry which is preliminary data.</text>
</comment>
<sequence>MNEFYYIQELSLTCGAIYRFKGKNIKNLLNFIKEIDNEISSDGNIMVQMHD</sequence>
<organism evidence="1 2">
    <name type="scientific">Bartonella pachyuromydis</name>
    <dbReference type="NCBI Taxonomy" id="931097"/>
    <lineage>
        <taxon>Bacteria</taxon>
        <taxon>Pseudomonadati</taxon>
        <taxon>Pseudomonadota</taxon>
        <taxon>Alphaproteobacteria</taxon>
        <taxon>Hyphomicrobiales</taxon>
        <taxon>Bartonellaceae</taxon>
        <taxon>Bartonella</taxon>
    </lineage>
</organism>
<accession>A0ABP8VCT1</accession>
<evidence type="ECO:0000313" key="1">
    <source>
        <dbReference type="EMBL" id="GAA4658666.1"/>
    </source>
</evidence>
<proteinExistence type="predicted"/>
<protein>
    <submittedName>
        <fullName evidence="1">Uncharacterized protein</fullName>
    </submittedName>
</protein>